<protein>
    <submittedName>
        <fullName evidence="2">Uncharacterized protein</fullName>
    </submittedName>
</protein>
<reference evidence="2" key="2">
    <citation type="journal article" date="2023" name="IMA Fungus">
        <title>Comparative genomic study of the Penicillium genus elucidates a diverse pangenome and 15 lateral gene transfer events.</title>
        <authorList>
            <person name="Petersen C."/>
            <person name="Sorensen T."/>
            <person name="Nielsen M.R."/>
            <person name="Sondergaard T.E."/>
            <person name="Sorensen J.L."/>
            <person name="Fitzpatrick D.A."/>
            <person name="Frisvad J.C."/>
            <person name="Nielsen K.L."/>
        </authorList>
    </citation>
    <scope>NUCLEOTIDE SEQUENCE</scope>
    <source>
        <strain evidence="2">IBT 26290</strain>
    </source>
</reference>
<name>A0A9W9IBX8_9EURO</name>
<dbReference type="EMBL" id="JAPQKN010000001">
    <property type="protein sequence ID" value="KAJ5174833.1"/>
    <property type="molecule type" value="Genomic_DNA"/>
</dbReference>
<feature type="region of interest" description="Disordered" evidence="1">
    <location>
        <begin position="37"/>
        <end position="69"/>
    </location>
</feature>
<accession>A0A9W9IBX8</accession>
<keyword evidence="3" id="KW-1185">Reference proteome</keyword>
<sequence>MTSLTPVGPTTPFHAGHAPPEEQFRAGMPLAQLCHRADLQARTNGPALSSTAPETGDGRRAPERGHSPLSRDITGVCRLFALLRGRGVGGADLRDQFTMAEEVPTIAVMPGGGRLSVGGTRVSRSWTTRAISNERCTL</sequence>
<evidence type="ECO:0000313" key="2">
    <source>
        <dbReference type="EMBL" id="KAJ5174833.1"/>
    </source>
</evidence>
<evidence type="ECO:0000256" key="1">
    <source>
        <dbReference type="SAM" id="MobiDB-lite"/>
    </source>
</evidence>
<dbReference type="GeneID" id="81422011"/>
<organism evidence="2 3">
    <name type="scientific">Penicillium canariense</name>
    <dbReference type="NCBI Taxonomy" id="189055"/>
    <lineage>
        <taxon>Eukaryota</taxon>
        <taxon>Fungi</taxon>
        <taxon>Dikarya</taxon>
        <taxon>Ascomycota</taxon>
        <taxon>Pezizomycotina</taxon>
        <taxon>Eurotiomycetes</taxon>
        <taxon>Eurotiomycetidae</taxon>
        <taxon>Eurotiales</taxon>
        <taxon>Aspergillaceae</taxon>
        <taxon>Penicillium</taxon>
    </lineage>
</organism>
<feature type="region of interest" description="Disordered" evidence="1">
    <location>
        <begin position="1"/>
        <end position="21"/>
    </location>
</feature>
<dbReference type="RefSeq" id="XP_056546441.1">
    <property type="nucleotide sequence ID" value="XM_056682835.1"/>
</dbReference>
<feature type="compositionally biased region" description="Basic and acidic residues" evidence="1">
    <location>
        <begin position="56"/>
        <end position="66"/>
    </location>
</feature>
<comment type="caution">
    <text evidence="2">The sequence shown here is derived from an EMBL/GenBank/DDBJ whole genome shotgun (WGS) entry which is preliminary data.</text>
</comment>
<proteinExistence type="predicted"/>
<feature type="compositionally biased region" description="Polar residues" evidence="1">
    <location>
        <begin position="41"/>
        <end position="53"/>
    </location>
</feature>
<reference evidence="2" key="1">
    <citation type="submission" date="2022-11" db="EMBL/GenBank/DDBJ databases">
        <authorList>
            <person name="Petersen C."/>
        </authorList>
    </citation>
    <scope>NUCLEOTIDE SEQUENCE</scope>
    <source>
        <strain evidence="2">IBT 26290</strain>
    </source>
</reference>
<dbReference type="AlphaFoldDB" id="A0A9W9IBX8"/>
<dbReference type="Proteomes" id="UP001149163">
    <property type="component" value="Unassembled WGS sequence"/>
</dbReference>
<evidence type="ECO:0000313" key="3">
    <source>
        <dbReference type="Proteomes" id="UP001149163"/>
    </source>
</evidence>
<gene>
    <name evidence="2" type="ORF">N7482_000710</name>
</gene>